<sequence>MVNDLVNAESRTGRGGHSASVRAWKSALDSVLRRQRITYLAGGAMTVVVYYGLLGLGLLASGGRVPYLLLVVVSHFMTVVTVYPWYRLVVFRVVGQSWVRGCLRFYAIGLVFLGVSLVGLPLLVHFAEMPVMVAQAVIIPFSALASYGINRGWTFRSPADASGPGNISHPAP</sequence>
<protein>
    <submittedName>
        <fullName evidence="7">Putative flippase GtrA (Transmembrane translocase of bactoprenol-linked glucose)</fullName>
    </submittedName>
</protein>
<name>A0A1H7F8E4_9ACTN</name>
<organism evidence="7 8">
    <name type="scientific">Nonomuraea pusilla</name>
    <dbReference type="NCBI Taxonomy" id="46177"/>
    <lineage>
        <taxon>Bacteria</taxon>
        <taxon>Bacillati</taxon>
        <taxon>Actinomycetota</taxon>
        <taxon>Actinomycetes</taxon>
        <taxon>Streptosporangiales</taxon>
        <taxon>Streptosporangiaceae</taxon>
        <taxon>Nonomuraea</taxon>
    </lineage>
</organism>
<evidence type="ECO:0000256" key="5">
    <source>
        <dbReference type="SAM" id="Phobius"/>
    </source>
</evidence>
<feature type="domain" description="GtrA/DPMS transmembrane" evidence="6">
    <location>
        <begin position="39"/>
        <end position="155"/>
    </location>
</feature>
<dbReference type="InterPro" id="IPR007267">
    <property type="entry name" value="GtrA_DPMS_TM"/>
</dbReference>
<dbReference type="GO" id="GO:0016020">
    <property type="term" value="C:membrane"/>
    <property type="evidence" value="ECO:0007669"/>
    <property type="project" value="UniProtKB-SubCell"/>
</dbReference>
<evidence type="ECO:0000313" key="7">
    <source>
        <dbReference type="EMBL" id="SEK22349.1"/>
    </source>
</evidence>
<dbReference type="RefSeq" id="WP_055507587.1">
    <property type="nucleotide sequence ID" value="NZ_BBZG01000005.1"/>
</dbReference>
<evidence type="ECO:0000256" key="1">
    <source>
        <dbReference type="ARBA" id="ARBA00004141"/>
    </source>
</evidence>
<feature type="transmembrane region" description="Helical" evidence="5">
    <location>
        <begin position="37"/>
        <end position="59"/>
    </location>
</feature>
<dbReference type="Pfam" id="PF04138">
    <property type="entry name" value="GtrA_DPMS_TM"/>
    <property type="match status" value="1"/>
</dbReference>
<evidence type="ECO:0000313" key="8">
    <source>
        <dbReference type="Proteomes" id="UP000198953"/>
    </source>
</evidence>
<comment type="subcellular location">
    <subcellularLocation>
        <location evidence="1">Membrane</location>
        <topology evidence="1">Multi-pass membrane protein</topology>
    </subcellularLocation>
</comment>
<dbReference type="Proteomes" id="UP000198953">
    <property type="component" value="Unassembled WGS sequence"/>
</dbReference>
<dbReference type="AlphaFoldDB" id="A0A1H7F8E4"/>
<dbReference type="STRING" id="46177.SAMN05660976_00013"/>
<dbReference type="GO" id="GO:0000271">
    <property type="term" value="P:polysaccharide biosynthetic process"/>
    <property type="evidence" value="ECO:0007669"/>
    <property type="project" value="InterPro"/>
</dbReference>
<keyword evidence="3 5" id="KW-1133">Transmembrane helix</keyword>
<dbReference type="EMBL" id="FOBF01000001">
    <property type="protein sequence ID" value="SEK22349.1"/>
    <property type="molecule type" value="Genomic_DNA"/>
</dbReference>
<dbReference type="OrthoDB" id="3826035at2"/>
<evidence type="ECO:0000256" key="3">
    <source>
        <dbReference type="ARBA" id="ARBA00022989"/>
    </source>
</evidence>
<gene>
    <name evidence="7" type="ORF">SAMN05660976_00013</name>
</gene>
<accession>A0A1H7F8E4</accession>
<evidence type="ECO:0000259" key="6">
    <source>
        <dbReference type="Pfam" id="PF04138"/>
    </source>
</evidence>
<proteinExistence type="predicted"/>
<evidence type="ECO:0000256" key="2">
    <source>
        <dbReference type="ARBA" id="ARBA00022692"/>
    </source>
</evidence>
<evidence type="ECO:0000256" key="4">
    <source>
        <dbReference type="ARBA" id="ARBA00023136"/>
    </source>
</evidence>
<keyword evidence="2 5" id="KW-0812">Transmembrane</keyword>
<reference evidence="7 8" key="1">
    <citation type="submission" date="2016-10" db="EMBL/GenBank/DDBJ databases">
        <authorList>
            <person name="de Groot N.N."/>
        </authorList>
    </citation>
    <scope>NUCLEOTIDE SEQUENCE [LARGE SCALE GENOMIC DNA]</scope>
    <source>
        <strain evidence="7 8">DSM 43357</strain>
    </source>
</reference>
<keyword evidence="8" id="KW-1185">Reference proteome</keyword>
<keyword evidence="4 5" id="KW-0472">Membrane</keyword>
<feature type="transmembrane region" description="Helical" evidence="5">
    <location>
        <begin position="105"/>
        <end position="126"/>
    </location>
</feature>
<feature type="transmembrane region" description="Helical" evidence="5">
    <location>
        <begin position="65"/>
        <end position="85"/>
    </location>
</feature>
<feature type="transmembrane region" description="Helical" evidence="5">
    <location>
        <begin position="132"/>
        <end position="149"/>
    </location>
</feature>